<dbReference type="InterPro" id="IPR010406">
    <property type="entry name" value="DUF1003"/>
</dbReference>
<gene>
    <name evidence="3" type="ORF">AB1207_16095</name>
</gene>
<dbReference type="PANTHER" id="PTHR41386">
    <property type="entry name" value="INTEGRAL MEMBRANE PROTEIN-RELATED"/>
    <property type="match status" value="1"/>
</dbReference>
<dbReference type="PANTHER" id="PTHR41386:SF1">
    <property type="entry name" value="MEMBRANE PROTEIN"/>
    <property type="match status" value="1"/>
</dbReference>
<evidence type="ECO:0000256" key="1">
    <source>
        <dbReference type="SAM" id="MobiDB-lite"/>
    </source>
</evidence>
<keyword evidence="4" id="KW-1185">Reference proteome</keyword>
<accession>A0ABV3P9U4</accession>
<feature type="compositionally biased region" description="Basic and acidic residues" evidence="1">
    <location>
        <begin position="208"/>
        <end position="218"/>
    </location>
</feature>
<dbReference type="Pfam" id="PF06210">
    <property type="entry name" value="DUF1003"/>
    <property type="match status" value="1"/>
</dbReference>
<feature type="transmembrane region" description="Helical" evidence="2">
    <location>
        <begin position="84"/>
        <end position="106"/>
    </location>
</feature>
<evidence type="ECO:0000256" key="2">
    <source>
        <dbReference type="SAM" id="Phobius"/>
    </source>
</evidence>
<dbReference type="Proteomes" id="UP001555826">
    <property type="component" value="Unassembled WGS sequence"/>
</dbReference>
<dbReference type="RefSeq" id="WP_367639407.1">
    <property type="nucleotide sequence ID" value="NZ_JBFNQN010000011.1"/>
</dbReference>
<keyword evidence="2" id="KW-0812">Transmembrane</keyword>
<keyword evidence="2" id="KW-0472">Membrane</keyword>
<proteinExistence type="predicted"/>
<evidence type="ECO:0000313" key="3">
    <source>
        <dbReference type="EMBL" id="MEW9266275.1"/>
    </source>
</evidence>
<feature type="compositionally biased region" description="Basic residues" evidence="1">
    <location>
        <begin position="182"/>
        <end position="192"/>
    </location>
</feature>
<name>A0ABV3P9U4_9ACTN</name>
<feature type="region of interest" description="Disordered" evidence="1">
    <location>
        <begin position="1"/>
        <end position="23"/>
    </location>
</feature>
<protein>
    <submittedName>
        <fullName evidence="3">DUF1003 domain-containing protein</fullName>
    </submittedName>
</protein>
<feature type="transmembrane region" description="Helical" evidence="2">
    <location>
        <begin position="55"/>
        <end position="72"/>
    </location>
</feature>
<sequence>MPEARENRRGQRREAVSLDTPRESRRPWLARPQFDPDAFGRASEGFARFMGTGRFLVYMTVFVAVWLAWNTFAPKSVQFDPRALNYTLLTLILSLQASYAAPLILLAQNRQDDRDRVLNEQDRSRDERALADTEYLTREVAALRIALRDVATRDFVRSELRSILEELAEEGVTVSASPSRDAKRKGGKKRKRVTEPGAPTRVAEPDSGSEREVPTPDG</sequence>
<comment type="caution">
    <text evidence="3">The sequence shown here is derived from an EMBL/GenBank/DDBJ whole genome shotgun (WGS) entry which is preliminary data.</text>
</comment>
<feature type="region of interest" description="Disordered" evidence="1">
    <location>
        <begin position="171"/>
        <end position="218"/>
    </location>
</feature>
<dbReference type="EMBL" id="JBFNQN010000011">
    <property type="protein sequence ID" value="MEW9266275.1"/>
    <property type="molecule type" value="Genomic_DNA"/>
</dbReference>
<reference evidence="3 4" key="1">
    <citation type="submission" date="2024-07" db="EMBL/GenBank/DDBJ databases">
        <authorList>
            <person name="Thanompreechachai J."/>
            <person name="Duangmal K."/>
        </authorList>
    </citation>
    <scope>NUCLEOTIDE SEQUENCE [LARGE SCALE GENOMIC DNA]</scope>
    <source>
        <strain evidence="3 4">KCTC 19886</strain>
    </source>
</reference>
<keyword evidence="2" id="KW-1133">Transmembrane helix</keyword>
<organism evidence="3 4">
    <name type="scientific">Kineococcus endophyticus</name>
    <dbReference type="NCBI Taxonomy" id="1181883"/>
    <lineage>
        <taxon>Bacteria</taxon>
        <taxon>Bacillati</taxon>
        <taxon>Actinomycetota</taxon>
        <taxon>Actinomycetes</taxon>
        <taxon>Kineosporiales</taxon>
        <taxon>Kineosporiaceae</taxon>
        <taxon>Kineococcus</taxon>
    </lineage>
</organism>
<evidence type="ECO:0000313" key="4">
    <source>
        <dbReference type="Proteomes" id="UP001555826"/>
    </source>
</evidence>